<name>A0AA38LH75_TAXCH</name>
<proteinExistence type="predicted"/>
<accession>A0AA38LH75</accession>
<feature type="non-terminal residue" evidence="1">
    <location>
        <position position="1"/>
    </location>
</feature>
<dbReference type="AlphaFoldDB" id="A0AA38LH75"/>
<evidence type="ECO:0000313" key="2">
    <source>
        <dbReference type="Proteomes" id="UP000824469"/>
    </source>
</evidence>
<dbReference type="Proteomes" id="UP000824469">
    <property type="component" value="Unassembled WGS sequence"/>
</dbReference>
<organism evidence="1 2">
    <name type="scientific">Taxus chinensis</name>
    <name type="common">Chinese yew</name>
    <name type="synonym">Taxus wallichiana var. chinensis</name>
    <dbReference type="NCBI Taxonomy" id="29808"/>
    <lineage>
        <taxon>Eukaryota</taxon>
        <taxon>Viridiplantae</taxon>
        <taxon>Streptophyta</taxon>
        <taxon>Embryophyta</taxon>
        <taxon>Tracheophyta</taxon>
        <taxon>Spermatophyta</taxon>
        <taxon>Pinopsida</taxon>
        <taxon>Pinidae</taxon>
        <taxon>Conifers II</taxon>
        <taxon>Cupressales</taxon>
        <taxon>Taxaceae</taxon>
        <taxon>Taxus</taxon>
    </lineage>
</organism>
<reference evidence="1 2" key="1">
    <citation type="journal article" date="2021" name="Nat. Plants">
        <title>The Taxus genome provides insights into paclitaxel biosynthesis.</title>
        <authorList>
            <person name="Xiong X."/>
            <person name="Gou J."/>
            <person name="Liao Q."/>
            <person name="Li Y."/>
            <person name="Zhou Q."/>
            <person name="Bi G."/>
            <person name="Li C."/>
            <person name="Du R."/>
            <person name="Wang X."/>
            <person name="Sun T."/>
            <person name="Guo L."/>
            <person name="Liang H."/>
            <person name="Lu P."/>
            <person name="Wu Y."/>
            <person name="Zhang Z."/>
            <person name="Ro D.K."/>
            <person name="Shang Y."/>
            <person name="Huang S."/>
            <person name="Yan J."/>
        </authorList>
    </citation>
    <scope>NUCLEOTIDE SEQUENCE [LARGE SCALE GENOMIC DNA]</scope>
    <source>
        <strain evidence="1">Ta-2019</strain>
    </source>
</reference>
<protein>
    <submittedName>
        <fullName evidence="1">Uncharacterized protein</fullName>
    </submittedName>
</protein>
<keyword evidence="2" id="KW-1185">Reference proteome</keyword>
<gene>
    <name evidence="1" type="ORF">KI387_015256</name>
</gene>
<sequence>LWGDSFINAALMASSFDVSPARKSPIPSNRSMMVSVADILAVLPWLNESFA</sequence>
<dbReference type="EMBL" id="JAHRHJ020000003">
    <property type="protein sequence ID" value="KAH9320617.1"/>
    <property type="molecule type" value="Genomic_DNA"/>
</dbReference>
<comment type="caution">
    <text evidence="1">The sequence shown here is derived from an EMBL/GenBank/DDBJ whole genome shotgun (WGS) entry which is preliminary data.</text>
</comment>
<evidence type="ECO:0000313" key="1">
    <source>
        <dbReference type="EMBL" id="KAH9320617.1"/>
    </source>
</evidence>